<organism evidence="2 3">
    <name type="scientific">Zophobihabitans entericus</name>
    <dbReference type="NCBI Taxonomy" id="1635327"/>
    <lineage>
        <taxon>Bacteria</taxon>
        <taxon>Pseudomonadati</taxon>
        <taxon>Pseudomonadota</taxon>
        <taxon>Gammaproteobacteria</taxon>
        <taxon>Orbales</taxon>
        <taxon>Orbaceae</taxon>
        <taxon>Zophobihabitans</taxon>
    </lineage>
</organism>
<evidence type="ECO:0000313" key="2">
    <source>
        <dbReference type="EMBL" id="QIQ21453.1"/>
    </source>
</evidence>
<feature type="chain" id="PRO_5026068318" evidence="1">
    <location>
        <begin position="20"/>
        <end position="131"/>
    </location>
</feature>
<protein>
    <submittedName>
        <fullName evidence="2">TIGR03757 family integrating conjugative element protein</fullName>
    </submittedName>
</protein>
<reference evidence="2 3" key="1">
    <citation type="submission" date="2020-03" db="EMBL/GenBank/DDBJ databases">
        <title>Complete genome sequence of Orbus sp. IPMB12 (BCRC 80908).</title>
        <authorList>
            <person name="Lo W.-S."/>
            <person name="Chang T.-H."/>
            <person name="Kuo C.-H."/>
        </authorList>
    </citation>
    <scope>NUCLEOTIDE SEQUENCE [LARGE SCALE GENOMIC DNA]</scope>
    <source>
        <strain evidence="2 3">IPMB12</strain>
    </source>
</reference>
<evidence type="ECO:0000256" key="1">
    <source>
        <dbReference type="SAM" id="SignalP"/>
    </source>
</evidence>
<dbReference type="InterPro" id="IPR011090">
    <property type="entry name" value="Integr_conj_element_PFL4709"/>
</dbReference>
<dbReference type="Pfam" id="PF07511">
    <property type="entry name" value="DUF1525"/>
    <property type="match status" value="1"/>
</dbReference>
<feature type="signal peptide" evidence="1">
    <location>
        <begin position="1"/>
        <end position="19"/>
    </location>
</feature>
<proteinExistence type="predicted"/>
<dbReference type="KEGG" id="orb:IPMB12_07010"/>
<dbReference type="NCBIfam" id="TIGR03757">
    <property type="entry name" value="conj_TIGR03757"/>
    <property type="match status" value="1"/>
</dbReference>
<dbReference type="Proteomes" id="UP000501168">
    <property type="component" value="Chromosome"/>
</dbReference>
<dbReference type="RefSeq" id="WP_166916282.1">
    <property type="nucleotide sequence ID" value="NZ_CP050253.1"/>
</dbReference>
<name>A0A6G9IB55_9GAMM</name>
<dbReference type="InParanoid" id="A0A6G9IB55"/>
<evidence type="ECO:0000313" key="3">
    <source>
        <dbReference type="Proteomes" id="UP000501168"/>
    </source>
</evidence>
<accession>A0A6G9IB55</accession>
<dbReference type="AlphaFoldDB" id="A0A6G9IB55"/>
<gene>
    <name evidence="2" type="ORF">IPMB12_07010</name>
</gene>
<dbReference type="EMBL" id="CP050253">
    <property type="protein sequence ID" value="QIQ21453.1"/>
    <property type="molecule type" value="Genomic_DNA"/>
</dbReference>
<keyword evidence="1" id="KW-0732">Signal</keyword>
<sequence>MRNYLYLFVLLFCFNVAHAEIWLVTDSKHQFKNVPADARLILLDEPEQIQSKLNHGLPGYSTNAAAIVKQRLNQPNFHNTLRQALQNVVDAYSYQVTKIPAIVVDKKYIVYGETDVQKAIADINTYRSTHD</sequence>
<keyword evidence="3" id="KW-1185">Reference proteome</keyword>